<evidence type="ECO:0008006" key="5">
    <source>
        <dbReference type="Google" id="ProtNLM"/>
    </source>
</evidence>
<evidence type="ECO:0000313" key="3">
    <source>
        <dbReference type="EMBL" id="SLN20912.1"/>
    </source>
</evidence>
<reference evidence="3 4" key="1">
    <citation type="submission" date="2017-03" db="EMBL/GenBank/DDBJ databases">
        <authorList>
            <person name="Afonso C.L."/>
            <person name="Miller P.J."/>
            <person name="Scott M.A."/>
            <person name="Spackman E."/>
            <person name="Goraichik I."/>
            <person name="Dimitrov K.M."/>
            <person name="Suarez D.L."/>
            <person name="Swayne D.E."/>
        </authorList>
    </citation>
    <scope>NUCLEOTIDE SEQUENCE [LARGE SCALE GENOMIC DNA]</scope>
    <source>
        <strain evidence="3 4">CECT 7450</strain>
    </source>
</reference>
<proteinExistence type="predicted"/>
<feature type="transmembrane region" description="Helical" evidence="2">
    <location>
        <begin position="6"/>
        <end position="26"/>
    </location>
</feature>
<dbReference type="Proteomes" id="UP000193061">
    <property type="component" value="Unassembled WGS sequence"/>
</dbReference>
<keyword evidence="2" id="KW-0472">Membrane</keyword>
<organism evidence="3 4">
    <name type="scientific">Roseovarius albus</name>
    <dbReference type="NCBI Taxonomy" id="1247867"/>
    <lineage>
        <taxon>Bacteria</taxon>
        <taxon>Pseudomonadati</taxon>
        <taxon>Pseudomonadota</taxon>
        <taxon>Alphaproteobacteria</taxon>
        <taxon>Rhodobacterales</taxon>
        <taxon>Roseobacteraceae</taxon>
        <taxon>Roseovarius</taxon>
    </lineage>
</organism>
<dbReference type="EMBL" id="FWFX01000002">
    <property type="protein sequence ID" value="SLN20912.1"/>
    <property type="molecule type" value="Genomic_DNA"/>
</dbReference>
<keyword evidence="2" id="KW-1133">Transmembrane helix</keyword>
<evidence type="ECO:0000313" key="4">
    <source>
        <dbReference type="Proteomes" id="UP000193061"/>
    </source>
</evidence>
<keyword evidence="4" id="KW-1185">Reference proteome</keyword>
<keyword evidence="2" id="KW-0812">Transmembrane</keyword>
<evidence type="ECO:0000256" key="1">
    <source>
        <dbReference type="SAM" id="MobiDB-lite"/>
    </source>
</evidence>
<sequence length="54" mass="5955">MLSDFITAVAPIAIFALAAHFIFTVFDSPAKRRKRENASRYDSEHNSGIDAGDL</sequence>
<dbReference type="AlphaFoldDB" id="A0A1X6YGP3"/>
<feature type="region of interest" description="Disordered" evidence="1">
    <location>
        <begin position="32"/>
        <end position="54"/>
    </location>
</feature>
<protein>
    <recommendedName>
        <fullName evidence="5">Cbb3-type cytochrome oxidase component FixQ</fullName>
    </recommendedName>
</protein>
<accession>A0A1X6YGP3</accession>
<name>A0A1X6YGP3_9RHOB</name>
<feature type="compositionally biased region" description="Basic and acidic residues" evidence="1">
    <location>
        <begin position="36"/>
        <end position="47"/>
    </location>
</feature>
<gene>
    <name evidence="3" type="ORF">ROA7450_00734</name>
</gene>
<evidence type="ECO:0000256" key="2">
    <source>
        <dbReference type="SAM" id="Phobius"/>
    </source>
</evidence>